<feature type="transmembrane region" description="Helical" evidence="7">
    <location>
        <begin position="284"/>
        <end position="307"/>
    </location>
</feature>
<comment type="similarity">
    <text evidence="6">Belongs to the ABC-4 integral membrane protein family.</text>
</comment>
<feature type="transmembrane region" description="Helical" evidence="7">
    <location>
        <begin position="402"/>
        <end position="422"/>
    </location>
</feature>
<name>A0ABX8TY85_9ACTN</name>
<dbReference type="PANTHER" id="PTHR30572">
    <property type="entry name" value="MEMBRANE COMPONENT OF TRANSPORTER-RELATED"/>
    <property type="match status" value="1"/>
</dbReference>
<gene>
    <name evidence="9" type="primary">noc12</name>
    <name evidence="9" type="ORF">Nocox_13315</name>
</gene>
<dbReference type="Proteomes" id="UP000824681">
    <property type="component" value="Chromosome"/>
</dbReference>
<evidence type="ECO:0000313" key="9">
    <source>
        <dbReference type="EMBL" id="QYC40280.1"/>
    </source>
</evidence>
<evidence type="ECO:0000256" key="3">
    <source>
        <dbReference type="ARBA" id="ARBA00022692"/>
    </source>
</evidence>
<evidence type="ECO:0000256" key="6">
    <source>
        <dbReference type="ARBA" id="ARBA00038076"/>
    </source>
</evidence>
<feature type="transmembrane region" description="Helical" evidence="7">
    <location>
        <begin position="760"/>
        <end position="780"/>
    </location>
</feature>
<feature type="transmembrane region" description="Helical" evidence="7">
    <location>
        <begin position="327"/>
        <end position="348"/>
    </location>
</feature>
<keyword evidence="4 7" id="KW-1133">Transmembrane helix</keyword>
<proteinExistence type="inferred from homology"/>
<evidence type="ECO:0000259" key="8">
    <source>
        <dbReference type="Pfam" id="PF02687"/>
    </source>
</evidence>
<feature type="domain" description="ABC3 transporter permease C-terminal" evidence="8">
    <location>
        <begin position="672"/>
        <end position="790"/>
    </location>
</feature>
<dbReference type="PANTHER" id="PTHR30572:SF4">
    <property type="entry name" value="ABC TRANSPORTER PERMEASE YTRF"/>
    <property type="match status" value="1"/>
</dbReference>
<evidence type="ECO:0000313" key="10">
    <source>
        <dbReference type="Proteomes" id="UP000824681"/>
    </source>
</evidence>
<organism evidence="9 10">
    <name type="scientific">Nonomuraea coxensis DSM 45129</name>
    <dbReference type="NCBI Taxonomy" id="1122611"/>
    <lineage>
        <taxon>Bacteria</taxon>
        <taxon>Bacillati</taxon>
        <taxon>Actinomycetota</taxon>
        <taxon>Actinomycetes</taxon>
        <taxon>Streptosporangiales</taxon>
        <taxon>Streptosporangiaceae</taxon>
        <taxon>Nonomuraea</taxon>
    </lineage>
</organism>
<feature type="domain" description="ABC3 transporter permease C-terminal" evidence="8">
    <location>
        <begin position="235"/>
        <end position="356"/>
    </location>
</feature>
<feature type="transmembrane region" description="Helical" evidence="7">
    <location>
        <begin position="377"/>
        <end position="396"/>
    </location>
</feature>
<protein>
    <submittedName>
        <fullName evidence="9">ABC transporter, ATP-binding/permease protein</fullName>
        <ecNumber evidence="9">3.6.3.-</ecNumber>
    </submittedName>
</protein>
<feature type="transmembrane region" description="Helical" evidence="7">
    <location>
        <begin position="664"/>
        <end position="693"/>
    </location>
</feature>
<dbReference type="GO" id="GO:0005524">
    <property type="term" value="F:ATP binding"/>
    <property type="evidence" value="ECO:0007669"/>
    <property type="project" value="UniProtKB-KW"/>
</dbReference>
<reference evidence="9 10" key="1">
    <citation type="journal article" date="2021" name="ACS Chem. Biol.">
        <title>Genomic-Led Discovery of a Novel Glycopeptide Antibiotic by Nonomuraea coxensis DSM 45129.</title>
        <authorList>
            <person name="Yushchuk O."/>
            <person name="Vior N.M."/>
            <person name="Andreo-Vidal A."/>
            <person name="Berini F."/>
            <person name="Ruckert C."/>
            <person name="Busche T."/>
            <person name="Binda E."/>
            <person name="Kalinowski J."/>
            <person name="Truman A.W."/>
            <person name="Marinelli F."/>
        </authorList>
    </citation>
    <scope>NUCLEOTIDE SEQUENCE [LARGE SCALE GENOMIC DNA]</scope>
    <source>
        <strain evidence="9 10">DSM 45129</strain>
    </source>
</reference>
<feature type="transmembrane region" description="Helical" evidence="7">
    <location>
        <begin position="714"/>
        <end position="740"/>
    </location>
</feature>
<keyword evidence="10" id="KW-1185">Reference proteome</keyword>
<evidence type="ECO:0000256" key="7">
    <source>
        <dbReference type="SAM" id="Phobius"/>
    </source>
</evidence>
<evidence type="ECO:0000256" key="5">
    <source>
        <dbReference type="ARBA" id="ARBA00023136"/>
    </source>
</evidence>
<feature type="transmembrane region" description="Helical" evidence="7">
    <location>
        <begin position="456"/>
        <end position="479"/>
    </location>
</feature>
<dbReference type="InterPro" id="IPR003838">
    <property type="entry name" value="ABC3_permease_C"/>
</dbReference>
<keyword evidence="5 7" id="KW-0472">Membrane</keyword>
<feature type="transmembrane region" description="Helical" evidence="7">
    <location>
        <begin position="16"/>
        <end position="36"/>
    </location>
</feature>
<keyword evidence="9" id="KW-0378">Hydrolase</keyword>
<keyword evidence="9" id="KW-0547">Nucleotide-binding</keyword>
<dbReference type="EC" id="3.6.3.-" evidence="9"/>
<comment type="subcellular location">
    <subcellularLocation>
        <location evidence="1">Cell membrane</location>
        <topology evidence="1">Multi-pass membrane protein</topology>
    </subcellularLocation>
</comment>
<keyword evidence="3 7" id="KW-0812">Transmembrane</keyword>
<dbReference type="EMBL" id="CP068985">
    <property type="protein sequence ID" value="QYC40280.1"/>
    <property type="molecule type" value="Genomic_DNA"/>
</dbReference>
<keyword evidence="2" id="KW-1003">Cell membrane</keyword>
<accession>A0ABX8TY85</accession>
<dbReference type="Pfam" id="PF02687">
    <property type="entry name" value="FtsX"/>
    <property type="match status" value="2"/>
</dbReference>
<evidence type="ECO:0000256" key="2">
    <source>
        <dbReference type="ARBA" id="ARBA00022475"/>
    </source>
</evidence>
<dbReference type="GO" id="GO:0016787">
    <property type="term" value="F:hydrolase activity"/>
    <property type="evidence" value="ECO:0007669"/>
    <property type="project" value="UniProtKB-KW"/>
</dbReference>
<keyword evidence="9" id="KW-0067">ATP-binding</keyword>
<dbReference type="InterPro" id="IPR050250">
    <property type="entry name" value="Macrolide_Exporter_MacB"/>
</dbReference>
<dbReference type="RefSeq" id="WP_020544590.1">
    <property type="nucleotide sequence ID" value="NZ_CP068985.1"/>
</dbReference>
<evidence type="ECO:0000256" key="1">
    <source>
        <dbReference type="ARBA" id="ARBA00004651"/>
    </source>
</evidence>
<sequence length="797" mass="83030">MRTVFLASLRTHIRRYVAAAIAVTVAVAFVVGVGVLTTGAQTGIMAGFGAPFRNSSYVVSKLRNEDAFKLVERHGENASPLGRAMLTVRAGGRSYPEMGVGPVAASTDLRWQKLTSGRFPAGKGEAVVDVWDAQNWDVSVGDRIRVGEGATAADFTVVGIVQAPSPVAQASVYVTWPQLMRWADDPSLGIYTVTVRGAVGPVPDDAKVQTPEQAIADRTAQLQNGVDTWSLLLLLFAGIAVFVSILVIANTFSILLAQRLRDFALLRCVGATRRQVMSSVRREAAVVGLIASLAGVLVGIGLGYGLIALIKTLSPITPIASPPPPAPWLLGGLAIGLMGTLVAAWLPIRRVVRVSPLAALRPDTGTDPRTAPGRARLALAAVLSIAGLLLLVLAMVSHSTVVMLAGGGSLFVGVLLFGPVLVPRLIQLTGTRFGPIGQLATKNAVRNPRRTATTTASLLVGITLITAVLTGITTTSAALNEKLDGQHPVDAALVSTGKPLSDDLLDKVRRTSGVDLAIAVDGAVATVSGLDKPIPVIAAPDAKRVARDGGAFAQVEPGVIRLDESAFRQLRLRAGDKVKVAVGERRAELRVSLATGWGLEALVAPETLAQLTGSSAPRAIWIRASSDADSARLVGALGDLAAPAGANVYDQLEARETENAPLAILTWAIVALLGFSVAIALVGIANTLGLSVLERVREHALLRALGLTRRQLRQMLAAEAVLLSLVAALLGTVIGIGFAWVGYVTFVKQALTNATMQVPWPLLGAVLLTAALAGLLASVLPARRAARVTPAAGLSFE</sequence>
<feature type="transmembrane region" description="Helical" evidence="7">
    <location>
        <begin position="229"/>
        <end position="257"/>
    </location>
</feature>
<evidence type="ECO:0000256" key="4">
    <source>
        <dbReference type="ARBA" id="ARBA00022989"/>
    </source>
</evidence>